<dbReference type="SMART" id="SM00530">
    <property type="entry name" value="HTH_XRE"/>
    <property type="match status" value="1"/>
</dbReference>
<protein>
    <submittedName>
        <fullName evidence="2">Helix-turn-helix domain-containing protein</fullName>
    </submittedName>
</protein>
<name>A0A7X6CX51_9ACTN</name>
<gene>
    <name evidence="2" type="ORF">HCN56_00140</name>
</gene>
<dbReference type="InterPro" id="IPR043917">
    <property type="entry name" value="DUF5753"/>
</dbReference>
<comment type="caution">
    <text evidence="2">The sequence shown here is derived from an EMBL/GenBank/DDBJ whole genome shotgun (WGS) entry which is preliminary data.</text>
</comment>
<dbReference type="SUPFAM" id="SSF47413">
    <property type="entry name" value="lambda repressor-like DNA-binding domains"/>
    <property type="match status" value="1"/>
</dbReference>
<evidence type="ECO:0000259" key="1">
    <source>
        <dbReference type="PROSITE" id="PS50943"/>
    </source>
</evidence>
<accession>A0A7X6CX51</accession>
<reference evidence="2 3" key="1">
    <citation type="submission" date="2020-03" db="EMBL/GenBank/DDBJ databases">
        <title>Draft genome of Streptomyces sp. ventii, isolated from the Axial Seamount in the Pacific Ocean, and resequencing of the two type strains Streptomyces lonarensis strain NCL 716 and Streptomyces bohaiensis strain 11A07.</title>
        <authorList>
            <person name="Loughran R.M."/>
            <person name="Pfannmuller K.M."/>
            <person name="Wasson B.J."/>
            <person name="Deadmond M.C."/>
            <person name="Paddock B.E."/>
            <person name="Koyack M.J."/>
            <person name="Gallegos D.A."/>
            <person name="Mitchell E.A."/>
            <person name="Ushijima B."/>
            <person name="Saw J.H."/>
            <person name="Mcphail K.L."/>
            <person name="Videau P."/>
        </authorList>
    </citation>
    <scope>NUCLEOTIDE SEQUENCE [LARGE SCALE GENOMIC DNA]</scope>
    <source>
        <strain evidence="2 3">NCL716</strain>
    </source>
</reference>
<dbReference type="Pfam" id="PF13560">
    <property type="entry name" value="HTH_31"/>
    <property type="match status" value="1"/>
</dbReference>
<dbReference type="CDD" id="cd00093">
    <property type="entry name" value="HTH_XRE"/>
    <property type="match status" value="1"/>
</dbReference>
<dbReference type="RefSeq" id="WP_167967332.1">
    <property type="nucleotide sequence ID" value="NZ_BHZG01000009.1"/>
</dbReference>
<dbReference type="PROSITE" id="PS50943">
    <property type="entry name" value="HTH_CROC1"/>
    <property type="match status" value="1"/>
</dbReference>
<dbReference type="AlphaFoldDB" id="A0A7X6CX51"/>
<dbReference type="GO" id="GO:0003677">
    <property type="term" value="F:DNA binding"/>
    <property type="evidence" value="ECO:0007669"/>
    <property type="project" value="InterPro"/>
</dbReference>
<dbReference type="Pfam" id="PF19054">
    <property type="entry name" value="DUF5753"/>
    <property type="match status" value="1"/>
</dbReference>
<proteinExistence type="predicted"/>
<evidence type="ECO:0000313" key="3">
    <source>
        <dbReference type="Proteomes" id="UP000578686"/>
    </source>
</evidence>
<evidence type="ECO:0000313" key="2">
    <source>
        <dbReference type="EMBL" id="NJQ04028.1"/>
    </source>
</evidence>
<dbReference type="Gene3D" id="1.10.260.40">
    <property type="entry name" value="lambda repressor-like DNA-binding domains"/>
    <property type="match status" value="1"/>
</dbReference>
<dbReference type="Proteomes" id="UP000578686">
    <property type="component" value="Unassembled WGS sequence"/>
</dbReference>
<feature type="domain" description="HTH cro/C1-type" evidence="1">
    <location>
        <begin position="20"/>
        <end position="74"/>
    </location>
</feature>
<dbReference type="InterPro" id="IPR001387">
    <property type="entry name" value="Cro/C1-type_HTH"/>
</dbReference>
<organism evidence="2 3">
    <name type="scientific">Streptomyces lonarensis</name>
    <dbReference type="NCBI Taxonomy" id="700599"/>
    <lineage>
        <taxon>Bacteria</taxon>
        <taxon>Bacillati</taxon>
        <taxon>Actinomycetota</taxon>
        <taxon>Actinomycetes</taxon>
        <taxon>Kitasatosporales</taxon>
        <taxon>Streptomycetaceae</taxon>
        <taxon>Streptomyces</taxon>
    </lineage>
</organism>
<dbReference type="InterPro" id="IPR010982">
    <property type="entry name" value="Lambda_DNA-bd_dom_sf"/>
</dbReference>
<dbReference type="EMBL" id="JAAVJD010000001">
    <property type="protein sequence ID" value="NJQ04028.1"/>
    <property type="molecule type" value="Genomic_DNA"/>
</dbReference>
<keyword evidence="3" id="KW-1185">Reference proteome</keyword>
<sequence length="291" mass="32447">MAVVASGSPLAARRKLGAALRLLRDQQGMTTEEVGTHLNCHNSKVSRLELAKRACTKKDFEALMDLYEVQGDKRADLRDLMIRGIQRVPPWWHTHQEVISASYAEFLAYEAEAARCREYQPLLIPAQLQTEEYARAITSPGFIAMGPDQVDGLVEVRLRRQERLREDEPLALDALVMEAALRLQVGGPSVLRNQLQHVANLAAEPHITFRVIPYTAGAEGASTGAFTLFGTEKDSPPDAAFVESAEAVSFRDDPLTLRRLNRLFANLSQVALTEEDSYELVKRIEGELNHE</sequence>